<dbReference type="Proteomes" id="UP000765509">
    <property type="component" value="Unassembled WGS sequence"/>
</dbReference>
<dbReference type="PANTHER" id="PTHR11439">
    <property type="entry name" value="GAG-POL-RELATED RETROTRANSPOSON"/>
    <property type="match status" value="1"/>
</dbReference>
<dbReference type="PANTHER" id="PTHR11439:SF483">
    <property type="entry name" value="PEPTIDE SYNTHASE GLIP-LIKE, PUTATIVE (AFU_ORTHOLOGUE AFUA_3G12920)-RELATED"/>
    <property type="match status" value="1"/>
</dbReference>
<dbReference type="OrthoDB" id="411615at2759"/>
<sequence>MKNCKSVATPLVPNEHIRDATVEEEEAFKRINVNFRSAVGSINYLSTATHPNFSHAVSSLPQDLERPGMLHWKAFLHVLKYLCGTQEVRLFYSRKGPPGLIAFSNTDWGNCHVTWQSTSGFLAQLHGCLVL</sequence>
<keyword evidence="2" id="KW-1185">Reference proteome</keyword>
<dbReference type="EMBL" id="AVOT02034734">
    <property type="protein sequence ID" value="MBW0528924.1"/>
    <property type="molecule type" value="Genomic_DNA"/>
</dbReference>
<name>A0A9Q3I7R8_9BASI</name>
<evidence type="ECO:0000313" key="2">
    <source>
        <dbReference type="Proteomes" id="UP000765509"/>
    </source>
</evidence>
<proteinExistence type="predicted"/>
<evidence type="ECO:0000313" key="1">
    <source>
        <dbReference type="EMBL" id="MBW0528924.1"/>
    </source>
</evidence>
<protein>
    <recommendedName>
        <fullName evidence="3">Reverse transcriptase Ty1/copia-type domain-containing protein</fullName>
    </recommendedName>
</protein>
<accession>A0A9Q3I7R8</accession>
<dbReference type="AlphaFoldDB" id="A0A9Q3I7R8"/>
<organism evidence="1 2">
    <name type="scientific">Austropuccinia psidii MF-1</name>
    <dbReference type="NCBI Taxonomy" id="1389203"/>
    <lineage>
        <taxon>Eukaryota</taxon>
        <taxon>Fungi</taxon>
        <taxon>Dikarya</taxon>
        <taxon>Basidiomycota</taxon>
        <taxon>Pucciniomycotina</taxon>
        <taxon>Pucciniomycetes</taxon>
        <taxon>Pucciniales</taxon>
        <taxon>Sphaerophragmiaceae</taxon>
        <taxon>Austropuccinia</taxon>
    </lineage>
</organism>
<gene>
    <name evidence="1" type="ORF">O181_068639</name>
</gene>
<comment type="caution">
    <text evidence="1">The sequence shown here is derived from an EMBL/GenBank/DDBJ whole genome shotgun (WGS) entry which is preliminary data.</text>
</comment>
<reference evidence="1" key="1">
    <citation type="submission" date="2021-03" db="EMBL/GenBank/DDBJ databases">
        <title>Draft genome sequence of rust myrtle Austropuccinia psidii MF-1, a brazilian biotype.</title>
        <authorList>
            <person name="Quecine M.C."/>
            <person name="Pachon D.M.R."/>
            <person name="Bonatelli M.L."/>
            <person name="Correr F.H."/>
            <person name="Franceschini L.M."/>
            <person name="Leite T.F."/>
            <person name="Margarido G.R.A."/>
            <person name="Almeida C.A."/>
            <person name="Ferrarezi J.A."/>
            <person name="Labate C.A."/>
        </authorList>
    </citation>
    <scope>NUCLEOTIDE SEQUENCE</scope>
    <source>
        <strain evidence="1">MF-1</strain>
    </source>
</reference>
<evidence type="ECO:0008006" key="3">
    <source>
        <dbReference type="Google" id="ProtNLM"/>
    </source>
</evidence>